<proteinExistence type="predicted"/>
<keyword evidence="2" id="KW-1185">Reference proteome</keyword>
<accession>A0ABS5P020</accession>
<sequence>MDATGYGTASRGYALALDQLGVDVKIETYSWNFPFIENDCFEKEKLHQLIKKGYDEKKRKILIYHTPPGNVQSGKKYIRFDRRILNTVWETPKLPKCWPTIINKFDAVCVPCSQNIHAIKTSDVKIPAYLAPHGVDTIKYKPENKKFLLKEAQGRFVFVSVFDFQHRKNPESLLEAYWKEFTARDNVILAIKTYGDSRDQIMRKIKKYKQKLGFASETAPLIFLTGILDDIQFRGFYTMGNVFVLPTRGEGVGIPFMEALSSGIPVITTGWGGQMDFINENNSFLVDYELSYPGISMNSENTISKIYRNLYEEEGQIWAEAKVDDLRIKMREAYENQNLCSQKGHQGRMDMLKLSWNNVVLSLKHAIDKTIQ</sequence>
<comment type="caution">
    <text evidence="1">The sequence shown here is derived from an EMBL/GenBank/DDBJ whole genome shotgun (WGS) entry which is preliminary data.</text>
</comment>
<keyword evidence="1" id="KW-0328">Glycosyltransferase</keyword>
<dbReference type="EMBL" id="JAGYPM010000005">
    <property type="protein sequence ID" value="MBS4192693.1"/>
    <property type="molecule type" value="Genomic_DNA"/>
</dbReference>
<keyword evidence="1" id="KW-0808">Transferase</keyword>
<dbReference type="RefSeq" id="WP_213104142.1">
    <property type="nucleotide sequence ID" value="NZ_JAGYPM010000005.1"/>
</dbReference>
<dbReference type="SUPFAM" id="SSF53756">
    <property type="entry name" value="UDP-Glycosyltransferase/glycogen phosphorylase"/>
    <property type="match status" value="1"/>
</dbReference>
<dbReference type="Proteomes" id="UP000681027">
    <property type="component" value="Unassembled WGS sequence"/>
</dbReference>
<name>A0ABS5P020_9BACI</name>
<dbReference type="PANTHER" id="PTHR46656">
    <property type="entry name" value="PUTATIVE-RELATED"/>
    <property type="match status" value="1"/>
</dbReference>
<reference evidence="1 2" key="1">
    <citation type="submission" date="2021-05" db="EMBL/GenBank/DDBJ databases">
        <title>Novel Bacillus species.</title>
        <authorList>
            <person name="Liu G."/>
        </authorList>
    </citation>
    <scope>NUCLEOTIDE SEQUENCE [LARGE SCALE GENOMIC DNA]</scope>
    <source>
        <strain evidence="1 2">FJAT-49705</strain>
    </source>
</reference>
<evidence type="ECO:0000313" key="2">
    <source>
        <dbReference type="Proteomes" id="UP000681027"/>
    </source>
</evidence>
<organism evidence="1 2">
    <name type="scientific">Cytobacillus citreus</name>
    <dbReference type="NCBI Taxonomy" id="2833586"/>
    <lineage>
        <taxon>Bacteria</taxon>
        <taxon>Bacillati</taxon>
        <taxon>Bacillota</taxon>
        <taxon>Bacilli</taxon>
        <taxon>Bacillales</taxon>
        <taxon>Bacillaceae</taxon>
        <taxon>Cytobacillus</taxon>
    </lineage>
</organism>
<dbReference type="Pfam" id="PF13692">
    <property type="entry name" value="Glyco_trans_1_4"/>
    <property type="match status" value="1"/>
</dbReference>
<evidence type="ECO:0000313" key="1">
    <source>
        <dbReference type="EMBL" id="MBS4192693.1"/>
    </source>
</evidence>
<dbReference type="Gene3D" id="3.40.50.2000">
    <property type="entry name" value="Glycogen Phosphorylase B"/>
    <property type="match status" value="1"/>
</dbReference>
<dbReference type="EC" id="2.4.-.-" evidence="1"/>
<dbReference type="GO" id="GO:0016757">
    <property type="term" value="F:glycosyltransferase activity"/>
    <property type="evidence" value="ECO:0007669"/>
    <property type="project" value="UniProtKB-KW"/>
</dbReference>
<protein>
    <submittedName>
        <fullName evidence="1">Glycosyltransferase</fullName>
        <ecNumber evidence="1">2.4.-.-</ecNumber>
    </submittedName>
</protein>
<dbReference type="PANTHER" id="PTHR46656:SF3">
    <property type="entry name" value="PUTATIVE-RELATED"/>
    <property type="match status" value="1"/>
</dbReference>
<gene>
    <name evidence="1" type="ORF">KHA94_21360</name>
</gene>